<organism evidence="4 5">
    <name type="scientific">Chelatococcus reniformis</name>
    <dbReference type="NCBI Taxonomy" id="1494448"/>
    <lineage>
        <taxon>Bacteria</taxon>
        <taxon>Pseudomonadati</taxon>
        <taxon>Pseudomonadota</taxon>
        <taxon>Alphaproteobacteria</taxon>
        <taxon>Hyphomicrobiales</taxon>
        <taxon>Chelatococcaceae</taxon>
        <taxon>Chelatococcus</taxon>
    </lineage>
</organism>
<protein>
    <submittedName>
        <fullName evidence="4">Dimethylhistidine N-methyltransferase</fullName>
    </submittedName>
</protein>
<evidence type="ECO:0000313" key="5">
    <source>
        <dbReference type="Proteomes" id="UP000637002"/>
    </source>
</evidence>
<dbReference type="PIRSF" id="PIRSF018005">
    <property type="entry name" value="UCP018005"/>
    <property type="match status" value="1"/>
</dbReference>
<name>A0A916U8E2_9HYPH</name>
<dbReference type="InterPro" id="IPR017804">
    <property type="entry name" value="MeTrfase_EgtD-like"/>
</dbReference>
<keyword evidence="1" id="KW-0489">Methyltransferase</keyword>
<comment type="caution">
    <text evidence="4">The sequence shown here is derived from an EMBL/GenBank/DDBJ whole genome shotgun (WGS) entry which is preliminary data.</text>
</comment>
<evidence type="ECO:0000256" key="2">
    <source>
        <dbReference type="ARBA" id="ARBA00022679"/>
    </source>
</evidence>
<dbReference type="EMBL" id="BMGG01000004">
    <property type="protein sequence ID" value="GGC63550.1"/>
    <property type="molecule type" value="Genomic_DNA"/>
</dbReference>
<keyword evidence="5" id="KW-1185">Reference proteome</keyword>
<feature type="domain" description="Histidine-specific methyltransferase SAM-dependent" evidence="3">
    <location>
        <begin position="24"/>
        <end position="322"/>
    </location>
</feature>
<dbReference type="RefSeq" id="WP_188609290.1">
    <property type="nucleotide sequence ID" value="NZ_BMGG01000004.1"/>
</dbReference>
<dbReference type="Gene3D" id="3.40.50.150">
    <property type="entry name" value="Vaccinia Virus protein VP39"/>
    <property type="match status" value="1"/>
</dbReference>
<dbReference type="SUPFAM" id="SSF53335">
    <property type="entry name" value="S-adenosyl-L-methionine-dependent methyltransferases"/>
    <property type="match status" value="1"/>
</dbReference>
<dbReference type="PANTHER" id="PTHR43397">
    <property type="entry name" value="ERGOTHIONEINE BIOSYNTHESIS PROTEIN 1"/>
    <property type="match status" value="1"/>
</dbReference>
<dbReference type="Pfam" id="PF10017">
    <property type="entry name" value="Methyltransf_33"/>
    <property type="match status" value="1"/>
</dbReference>
<proteinExistence type="predicted"/>
<dbReference type="Proteomes" id="UP000637002">
    <property type="component" value="Unassembled WGS sequence"/>
</dbReference>
<evidence type="ECO:0000313" key="4">
    <source>
        <dbReference type="EMBL" id="GGC63550.1"/>
    </source>
</evidence>
<accession>A0A916U8E2</accession>
<evidence type="ECO:0000256" key="1">
    <source>
        <dbReference type="ARBA" id="ARBA00022603"/>
    </source>
</evidence>
<dbReference type="InterPro" id="IPR019257">
    <property type="entry name" value="MeTrfase_dom"/>
</dbReference>
<dbReference type="InterPro" id="IPR051128">
    <property type="entry name" value="EgtD_Methyltrsf_superfamily"/>
</dbReference>
<dbReference type="GO" id="GO:0032259">
    <property type="term" value="P:methylation"/>
    <property type="evidence" value="ECO:0007669"/>
    <property type="project" value="UniProtKB-KW"/>
</dbReference>
<dbReference type="InterPro" id="IPR029063">
    <property type="entry name" value="SAM-dependent_MTases_sf"/>
</dbReference>
<reference evidence="4" key="1">
    <citation type="journal article" date="2014" name="Int. J. Syst. Evol. Microbiol.">
        <title>Complete genome sequence of Corynebacterium casei LMG S-19264T (=DSM 44701T), isolated from a smear-ripened cheese.</title>
        <authorList>
            <consortium name="US DOE Joint Genome Institute (JGI-PGF)"/>
            <person name="Walter F."/>
            <person name="Albersmeier A."/>
            <person name="Kalinowski J."/>
            <person name="Ruckert C."/>
        </authorList>
    </citation>
    <scope>NUCLEOTIDE SEQUENCE</scope>
    <source>
        <strain evidence="4">CGMCC 1.12919</strain>
    </source>
</reference>
<dbReference type="NCBIfam" id="TIGR03438">
    <property type="entry name" value="egtD_ergothio"/>
    <property type="match status" value="1"/>
</dbReference>
<keyword evidence="2" id="KW-0808">Transferase</keyword>
<dbReference type="InterPro" id="IPR035094">
    <property type="entry name" value="EgtD"/>
</dbReference>
<reference evidence="4" key="2">
    <citation type="submission" date="2020-09" db="EMBL/GenBank/DDBJ databases">
        <authorList>
            <person name="Sun Q."/>
            <person name="Zhou Y."/>
        </authorList>
    </citation>
    <scope>NUCLEOTIDE SEQUENCE</scope>
    <source>
        <strain evidence="4">CGMCC 1.12919</strain>
    </source>
</reference>
<evidence type="ECO:0000259" key="3">
    <source>
        <dbReference type="Pfam" id="PF10017"/>
    </source>
</evidence>
<gene>
    <name evidence="4" type="ORF">GCM10010994_22700</name>
</gene>
<dbReference type="PANTHER" id="PTHR43397:SF1">
    <property type="entry name" value="ERGOTHIONEINE BIOSYNTHESIS PROTEIN 1"/>
    <property type="match status" value="1"/>
</dbReference>
<dbReference type="GO" id="GO:0008168">
    <property type="term" value="F:methyltransferase activity"/>
    <property type="evidence" value="ECO:0007669"/>
    <property type="project" value="UniProtKB-KW"/>
</dbReference>
<dbReference type="AlphaFoldDB" id="A0A916U8E2"/>
<sequence>MTVVPRFEIAQRLAPPFVNNAFALDLVQGLIRKPKQISPKYFYDEAGSALFERITALKEYYPTRTEIGILEARADGIAACVPDGAVLVEFGSGSSTKVRLLLDRLPTLHAYVPVDISDEFLRSSAEALQADYPALRIAPVAADFTQPFTLPAAIAGRPLVGFFPGSTIGNFEPADAAVFLAHAGSILGPGASMIVGVDLVKDAAILNAAYDDGQGVTAAFNLNLLARANRELAADFELAAFAHKAFFNPEASRVEMHLASRRAQEVQVAGVRLRFGHDETIHTENSYKYTPDGFRALAAQAGWASRAVWTDAEQLFSVHMLTRG</sequence>